<dbReference type="GO" id="GO:0044780">
    <property type="term" value="P:bacterial-type flagellum assembly"/>
    <property type="evidence" value="ECO:0007669"/>
    <property type="project" value="InterPro"/>
</dbReference>
<dbReference type="GO" id="GO:0005198">
    <property type="term" value="F:structural molecule activity"/>
    <property type="evidence" value="ECO:0007669"/>
    <property type="project" value="InterPro"/>
</dbReference>
<keyword evidence="6" id="KW-0975">Bacterial flagellum</keyword>
<dbReference type="PRINTS" id="PR01005">
    <property type="entry name" value="FLGHOOKAP1"/>
</dbReference>
<dbReference type="Pfam" id="PF21158">
    <property type="entry name" value="flgK_1st_1"/>
    <property type="match status" value="1"/>
</dbReference>
<dbReference type="PANTHER" id="PTHR30033:SF1">
    <property type="entry name" value="FLAGELLAR HOOK-ASSOCIATED PROTEIN 1"/>
    <property type="match status" value="1"/>
</dbReference>
<dbReference type="SUPFAM" id="SSF64518">
    <property type="entry name" value="Phase 1 flagellin"/>
    <property type="match status" value="2"/>
</dbReference>
<dbReference type="AlphaFoldDB" id="A0A2K8KTR1"/>
<dbReference type="InterPro" id="IPR002371">
    <property type="entry name" value="FlgK"/>
</dbReference>
<dbReference type="Proteomes" id="UP000229757">
    <property type="component" value="Chromosome"/>
</dbReference>
<evidence type="ECO:0000256" key="2">
    <source>
        <dbReference type="ARBA" id="ARBA00004613"/>
    </source>
</evidence>
<evidence type="ECO:0000259" key="7">
    <source>
        <dbReference type="Pfam" id="PF00460"/>
    </source>
</evidence>
<reference evidence="11 12" key="1">
    <citation type="journal article" date="2017" name="Environ. Microbiol.">
        <title>Genomic and physiological analyses of 'Reinekea forsetii' reveal a versatile opportunistic lifestyle during spring algae blooms.</title>
        <authorList>
            <person name="Avci B."/>
            <person name="Hahnke R.L."/>
            <person name="Chafee M."/>
            <person name="Fischer T."/>
            <person name="Gruber-Vodicka H."/>
            <person name="Tegetmeyer H.E."/>
            <person name="Harder J."/>
            <person name="Fuchs B.M."/>
            <person name="Amann R.I."/>
            <person name="Teeling H."/>
        </authorList>
    </citation>
    <scope>NUCLEOTIDE SEQUENCE [LARGE SCALE GENOMIC DNA]</scope>
    <source>
        <strain evidence="11 12">Hel1_31_D35</strain>
    </source>
</reference>
<evidence type="ECO:0000256" key="4">
    <source>
        <dbReference type="ARBA" id="ARBA00016244"/>
    </source>
</evidence>
<feature type="domain" description="Flagellar basal body rod protein N-terminal" evidence="7">
    <location>
        <begin position="4"/>
        <end position="33"/>
    </location>
</feature>
<dbReference type="InterPro" id="IPR053927">
    <property type="entry name" value="FlgK_helical"/>
</dbReference>
<name>A0A2K8KTR1_9GAMM</name>
<sequence>MSMLSTAISGLLVQQEALKTTGHNISNVSTPGYSRQEVVVESRNPLFRGFGYVGQGAEVSTVRRVHDQFLTNQLRADTSSFQGSQVYRDGIEQVDRLLADNSTGLQPQMDRYFAALQGAADNPSYIPSRDVVLGEAKGLSERFATLSHYLNTQNENLNGQLQVATSQVNTISQGIAGLNEEIANTRGSATSEPPNDLFDRRDELVRQLSELVNVDVLDVDGAFNISVGMGLSLVDGTSANRLETVPGEKDPKRYSIRFESKVSSFDVTEKISGGKIGGLVDFRGEALDKAINSLGIIAVAFAQETNAQQQLGIDLDGQLGTNFFQDMNDPLLASERVHAHSSNSLPNDRLFNVYFTDSGALTTSEYQLALPGPGSARFQVTRLDDGKVVSEGALVGSFPQTLSFDGLDVVLEGGTFQQGDAFTIAPLRSAAQNMDILLKEPGQLALAFPIKAETSLSNMGSGFIDQGTMLSRESAAFASDSELNPPLVIKFLSPTRYSIFDNSDPGNPVSLNPPQENMEFIPGIANTLFTSDTAETALSSWRARPSSIPAIGMDGPSVEPIPNGINPERFSFYQTDPITGKETQVPTISTLASASANEIVTQLNRVKGVSARAYTEVQLTNFTNSGTTYSPDMPFEVWVDGHEVTQLVSSANQTTYLDGFPEIVPEDMNANFLADRINNHVDLINRGVSAKSDGVTLTIMDENGNDILLEIRGDKAQSVISGVPSLPGSLANNAVIDPGDSMLISSGERWPFSAVSGDTLGLLNNETGYNFELNGPYVYQMYLPDGRTGTVDLTDNYTDSDSLKADIETQLNQLLNSTGQTKVFITETGTIEYQVYNLMNGQGNQNTSRMNIGGQVDVVMQGGTRLITDPLAGSIFSGLPDAQSTYMGYQFELGGRPVSGDEFIIRWNDDGASDNRNALQLVGLETKETMSMSDGGNTFTESYSQTVAKIATLTSQAQIRSDTDRAVLEGSQAEISNVQGVNLDEEAARLIEFQAAYNANAKVISIAQELFDSLLAAV</sequence>
<dbReference type="InterPro" id="IPR010930">
    <property type="entry name" value="Flg_bb/hook_C_dom"/>
</dbReference>
<feature type="domain" description="Flagellar hook-associated protein 1 D2-like" evidence="9">
    <location>
        <begin position="349"/>
        <end position="426"/>
    </location>
</feature>
<evidence type="ECO:0000259" key="9">
    <source>
        <dbReference type="Pfam" id="PF21158"/>
    </source>
</evidence>
<evidence type="ECO:0000256" key="3">
    <source>
        <dbReference type="ARBA" id="ARBA00009677"/>
    </source>
</evidence>
<keyword evidence="11" id="KW-0282">Flagellum</keyword>
<dbReference type="Pfam" id="PF22638">
    <property type="entry name" value="FlgK_D1"/>
    <property type="match status" value="1"/>
</dbReference>
<dbReference type="OrthoDB" id="9802553at2"/>
<dbReference type="GO" id="GO:0005576">
    <property type="term" value="C:extracellular region"/>
    <property type="evidence" value="ECO:0007669"/>
    <property type="project" value="UniProtKB-SubCell"/>
</dbReference>
<dbReference type="NCBIfam" id="TIGR02492">
    <property type="entry name" value="flgK_ends"/>
    <property type="match status" value="1"/>
</dbReference>
<keyword evidence="5" id="KW-0964">Secreted</keyword>
<dbReference type="InterPro" id="IPR001444">
    <property type="entry name" value="Flag_bb_rod_N"/>
</dbReference>
<evidence type="ECO:0000313" key="11">
    <source>
        <dbReference type="EMBL" id="ATX77261.1"/>
    </source>
</evidence>
<dbReference type="Pfam" id="PF00460">
    <property type="entry name" value="Flg_bb_rod"/>
    <property type="match status" value="1"/>
</dbReference>
<evidence type="ECO:0000256" key="6">
    <source>
        <dbReference type="ARBA" id="ARBA00023143"/>
    </source>
</evidence>
<feature type="domain" description="Flagellar hook-associated protein FlgK helical" evidence="10">
    <location>
        <begin position="92"/>
        <end position="324"/>
    </location>
</feature>
<evidence type="ECO:0000259" key="8">
    <source>
        <dbReference type="Pfam" id="PF06429"/>
    </source>
</evidence>
<gene>
    <name evidence="11" type="primary">flgK</name>
    <name evidence="11" type="ORF">REIFOR_02127</name>
</gene>
<dbReference type="Pfam" id="PF06429">
    <property type="entry name" value="Flg_bbr_C"/>
    <property type="match status" value="1"/>
</dbReference>
<evidence type="ECO:0000256" key="1">
    <source>
        <dbReference type="ARBA" id="ARBA00004365"/>
    </source>
</evidence>
<accession>A0A2K8KTR1</accession>
<feature type="domain" description="Flagellar basal-body/hook protein C-terminal" evidence="8">
    <location>
        <begin position="980"/>
        <end position="1015"/>
    </location>
</feature>
<protein>
    <recommendedName>
        <fullName evidence="4">Flagellar hook-associated protein 1</fullName>
    </recommendedName>
</protein>
<organism evidence="11 12">
    <name type="scientific">Reinekea forsetii</name>
    <dbReference type="NCBI Taxonomy" id="1336806"/>
    <lineage>
        <taxon>Bacteria</taxon>
        <taxon>Pseudomonadati</taxon>
        <taxon>Pseudomonadota</taxon>
        <taxon>Gammaproteobacteria</taxon>
        <taxon>Oceanospirillales</taxon>
        <taxon>Saccharospirillaceae</taxon>
        <taxon>Reinekea</taxon>
    </lineage>
</organism>
<dbReference type="RefSeq" id="WP_100257533.1">
    <property type="nucleotide sequence ID" value="NZ_CP011797.1"/>
</dbReference>
<dbReference type="PANTHER" id="PTHR30033">
    <property type="entry name" value="FLAGELLAR HOOK-ASSOCIATED PROTEIN 1"/>
    <property type="match status" value="1"/>
</dbReference>
<evidence type="ECO:0000313" key="12">
    <source>
        <dbReference type="Proteomes" id="UP000229757"/>
    </source>
</evidence>
<comment type="subcellular location">
    <subcellularLocation>
        <location evidence="1">Bacterial flagellum</location>
    </subcellularLocation>
    <subcellularLocation>
        <location evidence="2">Secreted</location>
    </subcellularLocation>
</comment>
<keyword evidence="12" id="KW-1185">Reference proteome</keyword>
<proteinExistence type="inferred from homology"/>
<dbReference type="InterPro" id="IPR049119">
    <property type="entry name" value="FlgK_D2-like"/>
</dbReference>
<dbReference type="GO" id="GO:0009424">
    <property type="term" value="C:bacterial-type flagellum hook"/>
    <property type="evidence" value="ECO:0007669"/>
    <property type="project" value="InterPro"/>
</dbReference>
<dbReference type="KEGG" id="rfo:REIFOR_02127"/>
<evidence type="ECO:0000259" key="10">
    <source>
        <dbReference type="Pfam" id="PF22638"/>
    </source>
</evidence>
<keyword evidence="11" id="KW-0969">Cilium</keyword>
<evidence type="ECO:0000256" key="5">
    <source>
        <dbReference type="ARBA" id="ARBA00022525"/>
    </source>
</evidence>
<comment type="similarity">
    <text evidence="3">Belongs to the flagella basal body rod proteins family.</text>
</comment>
<keyword evidence="11" id="KW-0966">Cell projection</keyword>
<dbReference type="EMBL" id="CP011797">
    <property type="protein sequence ID" value="ATX77261.1"/>
    <property type="molecule type" value="Genomic_DNA"/>
</dbReference>